<accession>A0A383BRM9</accession>
<organism evidence="1">
    <name type="scientific">marine metagenome</name>
    <dbReference type="NCBI Taxonomy" id="408172"/>
    <lineage>
        <taxon>unclassified sequences</taxon>
        <taxon>metagenomes</taxon>
        <taxon>ecological metagenomes</taxon>
    </lineage>
</organism>
<proteinExistence type="predicted"/>
<evidence type="ECO:0000313" key="1">
    <source>
        <dbReference type="EMBL" id="SVE22787.1"/>
    </source>
</evidence>
<protein>
    <submittedName>
        <fullName evidence="1">Uncharacterized protein</fullName>
    </submittedName>
</protein>
<feature type="non-terminal residue" evidence="1">
    <location>
        <position position="1"/>
    </location>
</feature>
<reference evidence="1" key="1">
    <citation type="submission" date="2018-05" db="EMBL/GenBank/DDBJ databases">
        <authorList>
            <person name="Lanie J.A."/>
            <person name="Ng W.-L."/>
            <person name="Kazmierczak K.M."/>
            <person name="Andrzejewski T.M."/>
            <person name="Davidsen T.M."/>
            <person name="Wayne K.J."/>
            <person name="Tettelin H."/>
            <person name="Glass J.I."/>
            <person name="Rusch D."/>
            <person name="Podicherti R."/>
            <person name="Tsui H.-C.T."/>
            <person name="Winkler M.E."/>
        </authorList>
    </citation>
    <scope>NUCLEOTIDE SEQUENCE</scope>
</reference>
<name>A0A383BRM9_9ZZZZ</name>
<sequence>YAGSGGVSLVAIAADPDASGPFLDLVTVGN</sequence>
<dbReference type="EMBL" id="UINC01202810">
    <property type="protein sequence ID" value="SVE22787.1"/>
    <property type="molecule type" value="Genomic_DNA"/>
</dbReference>
<dbReference type="AlphaFoldDB" id="A0A383BRM9"/>
<gene>
    <name evidence="1" type="ORF">METZ01_LOCUS475641</name>
</gene>